<organism evidence="1 2">
    <name type="scientific">Panagrolaimus sp. ES5</name>
    <dbReference type="NCBI Taxonomy" id="591445"/>
    <lineage>
        <taxon>Eukaryota</taxon>
        <taxon>Metazoa</taxon>
        <taxon>Ecdysozoa</taxon>
        <taxon>Nematoda</taxon>
        <taxon>Chromadorea</taxon>
        <taxon>Rhabditida</taxon>
        <taxon>Tylenchina</taxon>
        <taxon>Panagrolaimomorpha</taxon>
        <taxon>Panagrolaimoidea</taxon>
        <taxon>Panagrolaimidae</taxon>
        <taxon>Panagrolaimus</taxon>
    </lineage>
</organism>
<protein>
    <submittedName>
        <fullName evidence="2">Protein kinase domain-containing protein</fullName>
    </submittedName>
</protein>
<proteinExistence type="predicted"/>
<name>A0AC34EZB2_9BILA</name>
<evidence type="ECO:0000313" key="2">
    <source>
        <dbReference type="WBParaSite" id="ES5_v2.g10033.t1"/>
    </source>
</evidence>
<accession>A0AC34EZB2</accession>
<dbReference type="Proteomes" id="UP000887579">
    <property type="component" value="Unplaced"/>
</dbReference>
<dbReference type="WBParaSite" id="ES5_v2.g10033.t1">
    <property type="protein sequence ID" value="ES5_v2.g10033.t1"/>
    <property type="gene ID" value="ES5_v2.g10033"/>
</dbReference>
<sequence length="140" mass="15932">MTENGKNLFIDSLLLQVDYKNPVGKGSSAIIYKGHLNTAVLDSAKKESFSDYEIVVKILEKFGQTDYEQLFREVDAGEKLGWHPHICYLLGWSIYKSTPALIFEAIDGNDLHTWVKTTLDEEITEKKIAQILWQISDDPP</sequence>
<evidence type="ECO:0000313" key="1">
    <source>
        <dbReference type="Proteomes" id="UP000887579"/>
    </source>
</evidence>
<reference evidence="2" key="1">
    <citation type="submission" date="2022-11" db="UniProtKB">
        <authorList>
            <consortium name="WormBaseParasite"/>
        </authorList>
    </citation>
    <scope>IDENTIFICATION</scope>
</reference>